<dbReference type="Proteomes" id="UP000092154">
    <property type="component" value="Unassembled WGS sequence"/>
</dbReference>
<evidence type="ECO:0000313" key="2">
    <source>
        <dbReference type="EMBL" id="OAX31266.1"/>
    </source>
</evidence>
<protein>
    <submittedName>
        <fullName evidence="2">Uncharacterized protein</fullName>
    </submittedName>
</protein>
<dbReference type="InParanoid" id="A0A1B7MF95"/>
<proteinExistence type="predicted"/>
<reference evidence="2 3" key="1">
    <citation type="submission" date="2016-06" db="EMBL/GenBank/DDBJ databases">
        <title>Comparative genomics of the ectomycorrhizal sister species Rhizopogon vinicolor and Rhizopogon vesiculosus (Basidiomycota: Boletales) reveals a divergence of the mating type B locus.</title>
        <authorList>
            <consortium name="DOE Joint Genome Institute"/>
            <person name="Mujic A.B."/>
            <person name="Kuo A."/>
            <person name="Tritt A."/>
            <person name="Lipzen A."/>
            <person name="Chen C."/>
            <person name="Johnson J."/>
            <person name="Sharma A."/>
            <person name="Barry K."/>
            <person name="Grigoriev I.V."/>
            <person name="Spatafora J.W."/>
        </authorList>
    </citation>
    <scope>NUCLEOTIDE SEQUENCE [LARGE SCALE GENOMIC DNA]</scope>
    <source>
        <strain evidence="2 3">AM-OR11-026</strain>
    </source>
</reference>
<feature type="compositionally biased region" description="Polar residues" evidence="1">
    <location>
        <begin position="52"/>
        <end position="69"/>
    </location>
</feature>
<feature type="region of interest" description="Disordered" evidence="1">
    <location>
        <begin position="49"/>
        <end position="132"/>
    </location>
</feature>
<keyword evidence="3" id="KW-1185">Reference proteome</keyword>
<organism evidence="2 3">
    <name type="scientific">Rhizopogon vinicolor AM-OR11-026</name>
    <dbReference type="NCBI Taxonomy" id="1314800"/>
    <lineage>
        <taxon>Eukaryota</taxon>
        <taxon>Fungi</taxon>
        <taxon>Dikarya</taxon>
        <taxon>Basidiomycota</taxon>
        <taxon>Agaricomycotina</taxon>
        <taxon>Agaricomycetes</taxon>
        <taxon>Agaricomycetidae</taxon>
        <taxon>Boletales</taxon>
        <taxon>Suillineae</taxon>
        <taxon>Rhizopogonaceae</taxon>
        <taxon>Rhizopogon</taxon>
    </lineage>
</organism>
<feature type="compositionally biased region" description="Basic and acidic residues" evidence="1">
    <location>
        <begin position="171"/>
        <end position="181"/>
    </location>
</feature>
<name>A0A1B7MF95_9AGAM</name>
<feature type="region of interest" description="Disordered" evidence="1">
    <location>
        <begin position="152"/>
        <end position="181"/>
    </location>
</feature>
<feature type="compositionally biased region" description="Polar residues" evidence="1">
    <location>
        <begin position="76"/>
        <end position="96"/>
    </location>
</feature>
<dbReference type="EMBL" id="KV449487">
    <property type="protein sequence ID" value="OAX31266.1"/>
    <property type="molecule type" value="Genomic_DNA"/>
</dbReference>
<gene>
    <name evidence="2" type="ORF">K503DRAFT_777742</name>
</gene>
<evidence type="ECO:0000256" key="1">
    <source>
        <dbReference type="SAM" id="MobiDB-lite"/>
    </source>
</evidence>
<accession>A0A1B7MF95</accession>
<dbReference type="AlphaFoldDB" id="A0A1B7MF95"/>
<sequence>MEITGIKRAQRRGLELLSHLANAWKRGIEFMAIRRNDDIVLAPMRMAGGPSSYGSDTDVNSLRSPSRSAVSPHPNSPISTTSAPVHSSHQPSNSMLHSPHMHRSSSAVLGMGTSEHERQTVADSRAPTSTVPLCTKESEGVDHTEIMVEDPQELEITQARESPPPTINVRRPTEDAQKTLR</sequence>
<evidence type="ECO:0000313" key="3">
    <source>
        <dbReference type="Proteomes" id="UP000092154"/>
    </source>
</evidence>